<dbReference type="AlphaFoldDB" id="A0A6I4ZSV2"/>
<feature type="region of interest" description="Disordered" evidence="1">
    <location>
        <begin position="1"/>
        <end position="20"/>
    </location>
</feature>
<protein>
    <submittedName>
        <fullName evidence="2">Uncharacterized protein</fullName>
    </submittedName>
</protein>
<dbReference type="RefSeq" id="WP_160909381.1">
    <property type="nucleotide sequence ID" value="NZ_WMEQ01000004.1"/>
</dbReference>
<organism evidence="2 3">
    <name type="scientific">Pontibacillus yanchengensis</name>
    <dbReference type="NCBI Taxonomy" id="462910"/>
    <lineage>
        <taxon>Bacteria</taxon>
        <taxon>Bacillati</taxon>
        <taxon>Bacillota</taxon>
        <taxon>Bacilli</taxon>
        <taxon>Bacillales</taxon>
        <taxon>Bacillaceae</taxon>
        <taxon>Pontibacillus</taxon>
    </lineage>
</organism>
<proteinExistence type="predicted"/>
<reference evidence="2 3" key="1">
    <citation type="submission" date="2019-11" db="EMBL/GenBank/DDBJ databases">
        <title>Genome sequences of 17 halophilic strains isolated from different environments.</title>
        <authorList>
            <person name="Furrow R.E."/>
        </authorList>
    </citation>
    <scope>NUCLEOTIDE SEQUENCE [LARGE SCALE GENOMIC DNA]</scope>
    <source>
        <strain evidence="2 3">22514_16_FS</strain>
    </source>
</reference>
<evidence type="ECO:0000313" key="3">
    <source>
        <dbReference type="Proteomes" id="UP000468638"/>
    </source>
</evidence>
<name>A0A6I4ZSV2_9BACI</name>
<dbReference type="EMBL" id="WMEQ01000004">
    <property type="protein sequence ID" value="MYL33295.1"/>
    <property type="molecule type" value="Genomic_DNA"/>
</dbReference>
<comment type="caution">
    <text evidence="2">The sequence shown here is derived from an EMBL/GenBank/DDBJ whole genome shotgun (WGS) entry which is preliminary data.</text>
</comment>
<sequence length="59" mass="6669">MNNQASYAQEQSQSQTAQLETNLADVEQQQLELLKGKTVLKDIVNPIHKETSLLKMGKR</sequence>
<evidence type="ECO:0000256" key="1">
    <source>
        <dbReference type="SAM" id="MobiDB-lite"/>
    </source>
</evidence>
<gene>
    <name evidence="2" type="ORF">GLW05_06735</name>
</gene>
<dbReference type="Proteomes" id="UP000468638">
    <property type="component" value="Unassembled WGS sequence"/>
</dbReference>
<accession>A0A6I4ZSV2</accession>
<feature type="compositionally biased region" description="Low complexity" evidence="1">
    <location>
        <begin position="1"/>
        <end position="18"/>
    </location>
</feature>
<evidence type="ECO:0000313" key="2">
    <source>
        <dbReference type="EMBL" id="MYL33295.1"/>
    </source>
</evidence>